<organism evidence="1">
    <name type="scientific">Klebsiella pneumoniae</name>
    <dbReference type="NCBI Taxonomy" id="573"/>
    <lineage>
        <taxon>Bacteria</taxon>
        <taxon>Pseudomonadati</taxon>
        <taxon>Pseudomonadota</taxon>
        <taxon>Gammaproteobacteria</taxon>
        <taxon>Enterobacterales</taxon>
        <taxon>Enterobacteriaceae</taxon>
        <taxon>Klebsiella/Raoultella group</taxon>
        <taxon>Klebsiella</taxon>
        <taxon>Klebsiella pneumoniae complex</taxon>
    </lineage>
</organism>
<name>A0A7M1HYF9_KLEPN</name>
<geneLocation type="plasmid" evidence="1">
    <name>pRIVM_C008981_1</name>
</geneLocation>
<gene>
    <name evidence="1" type="ORF">NCNNKFFI_05324</name>
</gene>
<accession>A0A7M1HYF9</accession>
<evidence type="ECO:0000313" key="1">
    <source>
        <dbReference type="EMBL" id="QOQ31281.1"/>
    </source>
</evidence>
<proteinExistence type="predicted"/>
<dbReference type="EMBL" id="MT560060">
    <property type="protein sequence ID" value="QOQ31281.1"/>
    <property type="molecule type" value="Genomic_DNA"/>
</dbReference>
<dbReference type="AlphaFoldDB" id="A0A7M1HYF9"/>
<sequence>MLQTDSRQLLVGMGDLFQGRRLCAGNQNQSRECRIREGFHCVSVLVLLFLQPHQRAEVRRSIRMCIEVPAPGARQLKHTDGVSGWCSIKDDMIIFFAQFMTGQQRGKFIKRRDLRGT</sequence>
<keyword evidence="1" id="KW-0614">Plasmid</keyword>
<protein>
    <submittedName>
        <fullName evidence="1">Uncharacterized protein</fullName>
    </submittedName>
</protein>
<reference evidence="1" key="1">
    <citation type="journal article" date="2020" name="Sci. Rep.">
        <title>Plasmid diversity among genetically related Klebsiella pneumoniae blaKPC-2 and blaKPC-3 isolates collected in the Dutch national surveillance.</title>
        <authorList>
            <consortium name="Dutch CPE surveillance Study Group"/>
            <person name="Hendrickx A.P.A."/>
            <person name="Landman F."/>
            <person name="de Haan A."/>
            <person name="Borst D."/>
            <person name="Witteveen S."/>
            <person name="van Santen-Verheuvel M.G."/>
            <person name="van der Heide H.G.J."/>
            <person name="Schouls L.M."/>
        </authorList>
    </citation>
    <scope>NUCLEOTIDE SEQUENCE</scope>
    <source>
        <strain evidence="1">RIVM_C008981</strain>
    </source>
</reference>